<accession>M5R8R8</accession>
<dbReference type="Proteomes" id="UP000011991">
    <property type="component" value="Unassembled WGS sequence"/>
</dbReference>
<name>M5R8R8_9BACT</name>
<reference evidence="1 2" key="1">
    <citation type="journal article" date="2013" name="Mar. Genomics">
        <title>Expression of sulfatases in Rhodopirellula baltica and the diversity of sulfatases in the genus Rhodopirellula.</title>
        <authorList>
            <person name="Wegner C.E."/>
            <person name="Richter-Heitmann T."/>
            <person name="Klindworth A."/>
            <person name="Klockow C."/>
            <person name="Richter M."/>
            <person name="Achstetter T."/>
            <person name="Glockner F.O."/>
            <person name="Harder J."/>
        </authorList>
    </citation>
    <scope>NUCLEOTIDE SEQUENCE [LARGE SCALE GENOMIC DNA]</scope>
    <source>
        <strain evidence="1 2">SM1</strain>
    </source>
</reference>
<keyword evidence="2" id="KW-1185">Reference proteome</keyword>
<comment type="caution">
    <text evidence="1">The sequence shown here is derived from an EMBL/GenBank/DDBJ whole genome shotgun (WGS) entry which is preliminary data.</text>
</comment>
<protein>
    <submittedName>
        <fullName evidence="1">Uncharacterized protein</fullName>
    </submittedName>
</protein>
<organism evidence="1 2">
    <name type="scientific">Rhodopirellula maiorica SM1</name>
    <dbReference type="NCBI Taxonomy" id="1265738"/>
    <lineage>
        <taxon>Bacteria</taxon>
        <taxon>Pseudomonadati</taxon>
        <taxon>Planctomycetota</taxon>
        <taxon>Planctomycetia</taxon>
        <taxon>Pirellulales</taxon>
        <taxon>Pirellulaceae</taxon>
        <taxon>Novipirellula</taxon>
    </lineage>
</organism>
<dbReference type="PATRIC" id="fig|1265738.3.peg.7165"/>
<dbReference type="AlphaFoldDB" id="M5R8R8"/>
<dbReference type="EMBL" id="ANOG01001026">
    <property type="protein sequence ID" value="EMI15878.1"/>
    <property type="molecule type" value="Genomic_DNA"/>
</dbReference>
<proteinExistence type="predicted"/>
<evidence type="ECO:0000313" key="2">
    <source>
        <dbReference type="Proteomes" id="UP000011991"/>
    </source>
</evidence>
<gene>
    <name evidence="1" type="ORF">RMSM_07191</name>
</gene>
<sequence length="56" mass="6049">MTDEVIHQPPLATGNCIKSTGASVQAANVIHPMIPAYLLRRLDVRPEAFSESVGVF</sequence>
<evidence type="ECO:0000313" key="1">
    <source>
        <dbReference type="EMBL" id="EMI15878.1"/>
    </source>
</evidence>